<reference evidence="8" key="1">
    <citation type="journal article" date="2011" name="Genome Res.">
        <title>Phylogeny-wide analysis of social amoeba genomes highlights ancient origins for complex intercellular communication.</title>
        <authorList>
            <person name="Heidel A.J."/>
            <person name="Lawal H.M."/>
            <person name="Felder M."/>
            <person name="Schilde C."/>
            <person name="Helps N.R."/>
            <person name="Tunggal B."/>
            <person name="Rivero F."/>
            <person name="John U."/>
            <person name="Schleicher M."/>
            <person name="Eichinger L."/>
            <person name="Platzer M."/>
            <person name="Noegel A.A."/>
            <person name="Schaap P."/>
            <person name="Gloeckner G."/>
        </authorList>
    </citation>
    <scope>NUCLEOTIDE SEQUENCE [LARGE SCALE GENOMIC DNA]</scope>
    <source>
        <strain evidence="8">SH3</strain>
    </source>
</reference>
<feature type="transmembrane region" description="Helical" evidence="6">
    <location>
        <begin position="234"/>
        <end position="254"/>
    </location>
</feature>
<evidence type="ECO:0000313" key="7">
    <source>
        <dbReference type="EMBL" id="EGG19017.1"/>
    </source>
</evidence>
<keyword evidence="3 6" id="KW-1133">Transmembrane helix</keyword>
<keyword evidence="2 6" id="KW-0812">Transmembrane</keyword>
<evidence type="ECO:0000256" key="3">
    <source>
        <dbReference type="ARBA" id="ARBA00022989"/>
    </source>
</evidence>
<dbReference type="GO" id="GO:0005375">
    <property type="term" value="F:copper ion transmembrane transporter activity"/>
    <property type="evidence" value="ECO:0007669"/>
    <property type="project" value="InterPro"/>
</dbReference>
<accession>F4PYY8</accession>
<feature type="transmembrane region" description="Helical" evidence="6">
    <location>
        <begin position="391"/>
        <end position="415"/>
    </location>
</feature>
<dbReference type="AlphaFoldDB" id="F4PYY8"/>
<proteinExistence type="predicted"/>
<feature type="compositionally biased region" description="Low complexity" evidence="5">
    <location>
        <begin position="32"/>
        <end position="47"/>
    </location>
</feature>
<evidence type="ECO:0000256" key="2">
    <source>
        <dbReference type="ARBA" id="ARBA00022692"/>
    </source>
</evidence>
<keyword evidence="4 6" id="KW-0472">Membrane</keyword>
<dbReference type="PANTHER" id="PTHR31061">
    <property type="entry name" value="LD22376P"/>
    <property type="match status" value="1"/>
</dbReference>
<evidence type="ECO:0000256" key="6">
    <source>
        <dbReference type="SAM" id="Phobius"/>
    </source>
</evidence>
<dbReference type="EMBL" id="GL883016">
    <property type="protein sequence ID" value="EGG19017.1"/>
    <property type="molecule type" value="Genomic_DNA"/>
</dbReference>
<feature type="transmembrane region" description="Helical" evidence="6">
    <location>
        <begin position="717"/>
        <end position="745"/>
    </location>
</feature>
<dbReference type="KEGG" id="dfa:DFA_02260"/>
<keyword evidence="8" id="KW-1185">Reference proteome</keyword>
<dbReference type="PANTHER" id="PTHR31061:SF36">
    <property type="entry name" value="HEPARAN-ALPHA-GLUCOSAMINIDE N-ACETYLTRANSFERASE CATALYTIC DOMAIN-CONTAINING PROTEIN"/>
    <property type="match status" value="1"/>
</dbReference>
<dbReference type="RefSeq" id="XP_004366650.1">
    <property type="nucleotide sequence ID" value="XM_004366593.1"/>
</dbReference>
<organism evidence="7 8">
    <name type="scientific">Cavenderia fasciculata</name>
    <name type="common">Slime mold</name>
    <name type="synonym">Dictyostelium fasciculatum</name>
    <dbReference type="NCBI Taxonomy" id="261658"/>
    <lineage>
        <taxon>Eukaryota</taxon>
        <taxon>Amoebozoa</taxon>
        <taxon>Evosea</taxon>
        <taxon>Eumycetozoa</taxon>
        <taxon>Dictyostelia</taxon>
        <taxon>Acytosteliales</taxon>
        <taxon>Cavenderiaceae</taxon>
        <taxon>Cavenderia</taxon>
    </lineage>
</organism>
<dbReference type="STRING" id="1054147.F4PYY8"/>
<feature type="transmembrane region" description="Helical" evidence="6">
    <location>
        <begin position="300"/>
        <end position="321"/>
    </location>
</feature>
<evidence type="ECO:0008006" key="9">
    <source>
        <dbReference type="Google" id="ProtNLM"/>
    </source>
</evidence>
<dbReference type="Proteomes" id="UP000007797">
    <property type="component" value="Unassembled WGS sequence"/>
</dbReference>
<gene>
    <name evidence="7" type="ORF">DFA_02260</name>
</gene>
<dbReference type="Pfam" id="PF04145">
    <property type="entry name" value="Ctr"/>
    <property type="match status" value="1"/>
</dbReference>
<feature type="transmembrane region" description="Helical" evidence="6">
    <location>
        <begin position="266"/>
        <end position="288"/>
    </location>
</feature>
<comment type="subcellular location">
    <subcellularLocation>
        <location evidence="1">Membrane</location>
    </subcellularLocation>
</comment>
<dbReference type="InterPro" id="IPR007274">
    <property type="entry name" value="Cop_transporter"/>
</dbReference>
<dbReference type="OrthoDB" id="2149840at2759"/>
<dbReference type="GeneID" id="14871224"/>
<feature type="transmembrane region" description="Helical" evidence="6">
    <location>
        <begin position="180"/>
        <end position="196"/>
    </location>
</feature>
<feature type="transmembrane region" description="Helical" evidence="6">
    <location>
        <begin position="124"/>
        <end position="143"/>
    </location>
</feature>
<feature type="transmembrane region" description="Helical" evidence="6">
    <location>
        <begin position="155"/>
        <end position="173"/>
    </location>
</feature>
<protein>
    <recommendedName>
        <fullName evidence="9">DUF5009 domain-containing protein</fullName>
    </recommendedName>
</protein>
<feature type="transmembrane region" description="Helical" evidence="6">
    <location>
        <begin position="638"/>
        <end position="658"/>
    </location>
</feature>
<feature type="region of interest" description="Disordered" evidence="5">
    <location>
        <begin position="27"/>
        <end position="48"/>
    </location>
</feature>
<evidence type="ECO:0000256" key="1">
    <source>
        <dbReference type="ARBA" id="ARBA00004370"/>
    </source>
</evidence>
<dbReference type="GO" id="GO:0016020">
    <property type="term" value="C:membrane"/>
    <property type="evidence" value="ECO:0007669"/>
    <property type="project" value="UniProtKB-SubCell"/>
</dbReference>
<sequence>MSIENISHNHTEKSPLLNEQQHVSLPINNDDSTATITKTPSATPTTTQRKRVLSLDTVRGLTIFGMILVDNQGGPQVIWPLLETEWNGLSTADLIFPSFLFICGFSVALALKSAKNDIKTWYNIIRRTLLLFFIQAFLNLMAHKFVFDSFRVMGVLQRISICYFACCCSFLLLPLVGQRIFLVACAAIYLSVMYGLDVPGCGRGVLTPSCNAGSYIDNSVLGANMIHPNDPEGLLSTFSAFITTWMGLELGRIFTRFYRKHDYAHLNILIRWIGIAVVFGVTGIALGVTKMPVNKLIWSFSFALITVACGSLLISVAYYLLDVVEWSPTVKRHIEFSIQPFMWIGMNPISIYTLMIFIEIIFMFYLHTSDGTSLWTAIYEKMYLTWLRNGYLASTVFSLGWFAFFDFIAFLILIIGCSTLVNGQVNCVTTPSDSSCVNYQYPIQNITQDIGSLCGQMKFMALCDIQQQCQTIDSQSGVCNPFSILADGCQADMPKMGGCSNYNSLCGNGSVVQQCTKYQMIPSLPQTKQLSQYVYSICTSMNMDACSQCTIPPTYSMLQCDVMNVYTQLCQQMPDMTECASWKSMCEPGTLLQTSSLNTVYCELPVGEQIPLMRMFFHTGILDYILFETWVPRTRNQFIGYWFLIFFAAIIFECEKTLRSILEKRWEAEKQLARDLDINSNESLVSKGIFKGTYPTFNLKVDLLRGFLHGFELTLSYLLMLVAMTFNVALFFAVIAGTIAGNVAVGRYRSFKPKVTCCD</sequence>
<feature type="transmembrane region" description="Helical" evidence="6">
    <location>
        <begin position="341"/>
        <end position="366"/>
    </location>
</feature>
<evidence type="ECO:0000256" key="5">
    <source>
        <dbReference type="SAM" id="MobiDB-lite"/>
    </source>
</evidence>
<feature type="transmembrane region" description="Helical" evidence="6">
    <location>
        <begin position="94"/>
        <end position="112"/>
    </location>
</feature>
<evidence type="ECO:0000313" key="8">
    <source>
        <dbReference type="Proteomes" id="UP000007797"/>
    </source>
</evidence>
<evidence type="ECO:0000256" key="4">
    <source>
        <dbReference type="ARBA" id="ARBA00023136"/>
    </source>
</evidence>
<name>F4PYY8_CACFS</name>